<dbReference type="PROSITE" id="PS00814">
    <property type="entry name" value="ADX"/>
    <property type="match status" value="1"/>
</dbReference>
<dbReference type="InterPro" id="IPR018298">
    <property type="entry name" value="Adrenodoxin_Fe-S_BS"/>
</dbReference>
<evidence type="ECO:0000256" key="5">
    <source>
        <dbReference type="ARBA" id="ARBA00023014"/>
    </source>
</evidence>
<evidence type="ECO:0000259" key="7">
    <source>
        <dbReference type="PROSITE" id="PS51085"/>
    </source>
</evidence>
<name>A0A159ZVX0_PSEFL</name>
<dbReference type="GO" id="GO:0046872">
    <property type="term" value="F:metal ion binding"/>
    <property type="evidence" value="ECO:0007669"/>
    <property type="project" value="UniProtKB-KW"/>
</dbReference>
<dbReference type="EMBL" id="CP015225">
    <property type="protein sequence ID" value="AMZ71290.1"/>
    <property type="molecule type" value="Genomic_DNA"/>
</dbReference>
<keyword evidence="4" id="KW-0408">Iron</keyword>
<dbReference type="GO" id="GO:0051537">
    <property type="term" value="F:2 iron, 2 sulfur cluster binding"/>
    <property type="evidence" value="ECO:0007669"/>
    <property type="project" value="UniProtKB-KW"/>
</dbReference>
<dbReference type="SUPFAM" id="SSF54292">
    <property type="entry name" value="2Fe-2S ferredoxin-like"/>
    <property type="match status" value="1"/>
</dbReference>
<evidence type="ECO:0000256" key="2">
    <source>
        <dbReference type="ARBA" id="ARBA00022714"/>
    </source>
</evidence>
<dbReference type="RefSeq" id="WP_063321850.1">
    <property type="nucleotide sequence ID" value="NZ_CP015225.1"/>
</dbReference>
<dbReference type="PANTHER" id="PTHR23426:SF65">
    <property type="entry name" value="FERREDOXIN-2, MITOCHONDRIAL"/>
    <property type="match status" value="1"/>
</dbReference>
<dbReference type="PRINTS" id="PR00355">
    <property type="entry name" value="ADRENODOXIN"/>
</dbReference>
<dbReference type="PANTHER" id="PTHR23426">
    <property type="entry name" value="FERREDOXIN/ADRENODOXIN"/>
    <property type="match status" value="1"/>
</dbReference>
<evidence type="ECO:0000256" key="3">
    <source>
        <dbReference type="ARBA" id="ARBA00022723"/>
    </source>
</evidence>
<dbReference type="AlphaFoldDB" id="A0A159ZVX0"/>
<gene>
    <name evidence="8" type="ORF">TK06_09315</name>
</gene>
<dbReference type="GO" id="GO:0009055">
    <property type="term" value="F:electron transfer activity"/>
    <property type="evidence" value="ECO:0007669"/>
    <property type="project" value="TreeGrafter"/>
</dbReference>
<keyword evidence="3" id="KW-0479">Metal-binding</keyword>
<evidence type="ECO:0000256" key="1">
    <source>
        <dbReference type="ARBA" id="ARBA00010914"/>
    </source>
</evidence>
<protein>
    <recommendedName>
        <fullName evidence="7">2Fe-2S ferredoxin-type domain-containing protein</fullName>
    </recommendedName>
</protein>
<dbReference type="InterPro" id="IPR012675">
    <property type="entry name" value="Beta-grasp_dom_sf"/>
</dbReference>
<comment type="similarity">
    <text evidence="1">Belongs to the adrenodoxin/putidaredoxin family.</text>
</comment>
<dbReference type="GO" id="GO:0140647">
    <property type="term" value="P:P450-containing electron transport chain"/>
    <property type="evidence" value="ECO:0007669"/>
    <property type="project" value="InterPro"/>
</dbReference>
<dbReference type="InterPro" id="IPR036010">
    <property type="entry name" value="2Fe-2S_ferredoxin-like_sf"/>
</dbReference>
<evidence type="ECO:0000256" key="6">
    <source>
        <dbReference type="ARBA" id="ARBA00034078"/>
    </source>
</evidence>
<evidence type="ECO:0000313" key="9">
    <source>
        <dbReference type="Proteomes" id="UP000076083"/>
    </source>
</evidence>
<feature type="domain" description="2Fe-2S ferredoxin-type" evidence="7">
    <location>
        <begin position="2"/>
        <end position="105"/>
    </location>
</feature>
<dbReference type="InterPro" id="IPR001041">
    <property type="entry name" value="2Fe-2S_ferredoxin-type"/>
</dbReference>
<dbReference type="Pfam" id="PF00111">
    <property type="entry name" value="Fer2"/>
    <property type="match status" value="1"/>
</dbReference>
<proteinExistence type="inferred from homology"/>
<dbReference type="CDD" id="cd00207">
    <property type="entry name" value="fer2"/>
    <property type="match status" value="1"/>
</dbReference>
<dbReference type="Proteomes" id="UP000076083">
    <property type="component" value="Chromosome"/>
</dbReference>
<dbReference type="InterPro" id="IPR001055">
    <property type="entry name" value="Adrenodoxin-like"/>
</dbReference>
<reference evidence="9" key="1">
    <citation type="submission" date="2016-04" db="EMBL/GenBank/DDBJ databases">
        <authorList>
            <person name="Ray J."/>
            <person name="Price M."/>
            <person name="Deutschbauer A."/>
        </authorList>
    </citation>
    <scope>NUCLEOTIDE SEQUENCE [LARGE SCALE GENOMIC DNA]</scope>
    <source>
        <strain evidence="9">FW300-N2E2</strain>
    </source>
</reference>
<comment type="cofactor">
    <cofactor evidence="6">
        <name>[2Fe-2S] cluster</name>
        <dbReference type="ChEBI" id="CHEBI:190135"/>
    </cofactor>
</comment>
<evidence type="ECO:0000256" key="4">
    <source>
        <dbReference type="ARBA" id="ARBA00023004"/>
    </source>
</evidence>
<keyword evidence="5" id="KW-0411">Iron-sulfur</keyword>
<accession>A0A159ZVX0</accession>
<reference evidence="8 9" key="2">
    <citation type="journal article" date="2018" name="Nature">
        <title>Mutant phenotypes for thousands of bacterial genes of unknown function.</title>
        <authorList>
            <person name="Price M.N."/>
            <person name="Wetmore K.M."/>
            <person name="Waters R.J."/>
            <person name="Callaghan M."/>
            <person name="Ray J."/>
            <person name="Liu H."/>
            <person name="Kuehl J.V."/>
            <person name="Melnyk R.A."/>
            <person name="Lamson J.S."/>
            <person name="Suh Y."/>
            <person name="Carlson H.K."/>
            <person name="Esquivel Z."/>
            <person name="Sadeeshkumar H."/>
            <person name="Chakraborty R."/>
            <person name="Zane G.M."/>
            <person name="Rubin B.E."/>
            <person name="Wall J.D."/>
            <person name="Visel A."/>
            <person name="Bristow J."/>
            <person name="Blow M.J."/>
            <person name="Arkin A.P."/>
            <person name="Deutschbauer A.M."/>
        </authorList>
    </citation>
    <scope>NUCLEOTIDE SEQUENCE [LARGE SCALE GENOMIC DNA]</scope>
    <source>
        <strain evidence="8 9">FW300-N2E2</strain>
    </source>
</reference>
<dbReference type="PROSITE" id="PS51085">
    <property type="entry name" value="2FE2S_FER_2"/>
    <property type="match status" value="1"/>
</dbReference>
<sequence length="106" mass="11499">MPKIIFIEHSDVVHSVEAETGRSLMQIAVDNLVPGIDGECGGACSCATCHVYVDPAWQSLLPARSSDETFMLEGAFEVNESSRLGCQLKMCEEWDGLVVRIPVSQG</sequence>
<evidence type="ECO:0000313" key="8">
    <source>
        <dbReference type="EMBL" id="AMZ71290.1"/>
    </source>
</evidence>
<organism evidence="8 9">
    <name type="scientific">Pseudomonas fluorescens</name>
    <dbReference type="NCBI Taxonomy" id="294"/>
    <lineage>
        <taxon>Bacteria</taxon>
        <taxon>Pseudomonadati</taxon>
        <taxon>Pseudomonadota</taxon>
        <taxon>Gammaproteobacteria</taxon>
        <taxon>Pseudomonadales</taxon>
        <taxon>Pseudomonadaceae</taxon>
        <taxon>Pseudomonas</taxon>
    </lineage>
</organism>
<keyword evidence="2" id="KW-0001">2Fe-2S</keyword>
<dbReference type="Gene3D" id="3.10.20.30">
    <property type="match status" value="1"/>
</dbReference>